<proteinExistence type="predicted"/>
<sequence length="937" mass="98538">MGLDFELANALGAFLAAVPEDGDAVRARLNVRRSDVAGYPAPPDPGEEARAAAELRAALGARRGPAKAAAAARRAGVLHGELAAQVLAEARPARTAGALLRGVALGLEVGRLDWAALRARLEAFRGTLPEALAAEDALGVPSPVPARSVAETLRLLLDHAATPQDAADGLAALDGEVLRDVLSASPVPAPHVVAAVLGPRGTTAARVALARNAGTPPSVLKSLVECEDPEVDAAVYRAVRTTFTLRRRIADRVGRVPLDDELVRWLKGPEARRPGPAGPGIAPLYGCGDPALTLLALRDTAPRRLQTHAVLRVWEVHGPSAARELLADPGVASMLRGRGLVQLAKALDAADPSAALARLRAAAEPYHDPARLRELLTARGPGQRSASARKVVHEPYAWDVAALAAAHRERPLHPRACEVLARHEDATEEQRTVFLRHAVNAQRGVRSDAAPRELLAQSPLLRMALPWLQEALRRGLLAPEDLVRTARPAHLVLTGLRMMRDGGATEAVRGVLAVLAPLLREQVGGHPEAWAVLLRTVPGFTGTLEEAIRTAPLVAGPRGAVEAADVPVAEAVEEPVPVGEEPVPVGEEAPRQVVMVPRPVLARDAQDKGELRKVIREALGMDGGRWHPSRAVGAAEQALAREALTVDELLEFWPVGCLFHPNVRGRAKEVLHEALPAWLEARVRGGAAGWLGLARGWGRAAERGAGLAELVAEEPGGGEAVGVATVLALAPRAVLEEVVPRLDGSAAEELAARTLSLAVVPLDVRDFLLDGVDGAGPSAKVLSFLARDPRVLTDTEVVERVLALGRGALDAVLYVKGSAEVRARVLREGAPMAAELMATPGWLRPELLAGLVEAREPELVEEAFRRLGVRGLRAGAQVVGCARVLRYGGRDRLVKLLESGSVGRAAAKAAYAALAGGPDAVAVLEQRAARAAQGPPP</sequence>
<evidence type="ECO:0000313" key="2">
    <source>
        <dbReference type="Proteomes" id="UP000243342"/>
    </source>
</evidence>
<accession>A0A1J7BCA2</accession>
<dbReference type="RefSeq" id="WP_071657807.1">
    <property type="nucleotide sequence ID" value="NZ_MLCF01000106.1"/>
</dbReference>
<name>A0A1J7BCA2_9ACTN</name>
<comment type="caution">
    <text evidence="1">The sequence shown here is derived from an EMBL/GenBank/DDBJ whole genome shotgun (WGS) entry which is preliminary data.</text>
</comment>
<keyword evidence="2" id="KW-1185">Reference proteome</keyword>
<gene>
    <name evidence="1" type="ORF">BIV57_17350</name>
</gene>
<dbReference type="Proteomes" id="UP000243342">
    <property type="component" value="Unassembled WGS sequence"/>
</dbReference>
<dbReference type="AlphaFoldDB" id="A0A1J7BCA2"/>
<dbReference type="OrthoDB" id="3963008at2"/>
<evidence type="ECO:0000313" key="1">
    <source>
        <dbReference type="EMBL" id="OIV36221.1"/>
    </source>
</evidence>
<protein>
    <submittedName>
        <fullName evidence="1">Uncharacterized protein</fullName>
    </submittedName>
</protein>
<organism evidence="1 2">
    <name type="scientific">Mangrovactinospora gilvigrisea</name>
    <dbReference type="NCBI Taxonomy" id="1428644"/>
    <lineage>
        <taxon>Bacteria</taxon>
        <taxon>Bacillati</taxon>
        <taxon>Actinomycetota</taxon>
        <taxon>Actinomycetes</taxon>
        <taxon>Kitasatosporales</taxon>
        <taxon>Streptomycetaceae</taxon>
        <taxon>Mangrovactinospora</taxon>
    </lineage>
</organism>
<dbReference type="EMBL" id="MLCF01000106">
    <property type="protein sequence ID" value="OIV36221.1"/>
    <property type="molecule type" value="Genomic_DNA"/>
</dbReference>
<reference evidence="1 2" key="1">
    <citation type="submission" date="2016-10" db="EMBL/GenBank/DDBJ databases">
        <title>Genome sequence of Streptomyces gilvigriseus MUSC 26.</title>
        <authorList>
            <person name="Lee L.-H."/>
            <person name="Ser H.-L."/>
        </authorList>
    </citation>
    <scope>NUCLEOTIDE SEQUENCE [LARGE SCALE GENOMIC DNA]</scope>
    <source>
        <strain evidence="1 2">MUSC 26</strain>
    </source>
</reference>